<evidence type="ECO:0000313" key="3">
    <source>
        <dbReference type="EMBL" id="MDC0685948.1"/>
    </source>
</evidence>
<feature type="region of interest" description="Disordered" evidence="1">
    <location>
        <begin position="1"/>
        <end position="22"/>
    </location>
</feature>
<dbReference type="Proteomes" id="UP001217485">
    <property type="component" value="Unassembled WGS sequence"/>
</dbReference>
<feature type="compositionally biased region" description="Basic and acidic residues" evidence="1">
    <location>
        <begin position="1"/>
        <end position="13"/>
    </location>
</feature>
<reference evidence="2 4" key="1">
    <citation type="submission" date="2023-01" db="EMBL/GenBank/DDBJ databases">
        <title>Minimal conservation of predation-associated metabolite biosynthetic gene clusters underscores biosynthetic potential of Myxococcota including descriptions for ten novel species: Archangium lansinium sp. nov., Myxococcus landrumus sp. nov., Nannocystis bai.</title>
        <authorList>
            <person name="Ahearne A."/>
            <person name="Stevens C."/>
            <person name="Dowd S."/>
        </authorList>
    </citation>
    <scope>NUCLEOTIDE SEQUENCE [LARGE SCALE GENOMIC DNA]</scope>
    <source>
        <strain evidence="2 4">WIWO2</strain>
    </source>
</reference>
<protein>
    <recommendedName>
        <fullName evidence="5">Transposase</fullName>
    </recommendedName>
</protein>
<accession>A0ABT5C1G3</accession>
<dbReference type="EMBL" id="JAQNDK010000001">
    <property type="protein sequence ID" value="MDC0679026.1"/>
    <property type="molecule type" value="Genomic_DNA"/>
</dbReference>
<dbReference type="RefSeq" id="WP_272095885.1">
    <property type="nucleotide sequence ID" value="NZ_JAQNDK010000001.1"/>
</dbReference>
<sequence length="96" mass="10307">MAKPLRKGDERSDAAPSAVSERGARDVVVGALLTMVHGEVERERVSTALGAVLPSADVGFVSEGISVRHLDRLLHGSFWRRRLASNGRSFRGGLTP</sequence>
<evidence type="ECO:0000313" key="2">
    <source>
        <dbReference type="EMBL" id="MDC0679026.1"/>
    </source>
</evidence>
<keyword evidence="4" id="KW-1185">Reference proteome</keyword>
<name>A0ABT5C1G3_9BACT</name>
<organism evidence="2 4">
    <name type="scientific">Sorangium atrum</name>
    <dbReference type="NCBI Taxonomy" id="2995308"/>
    <lineage>
        <taxon>Bacteria</taxon>
        <taxon>Pseudomonadati</taxon>
        <taxon>Myxococcota</taxon>
        <taxon>Polyangia</taxon>
        <taxon>Polyangiales</taxon>
        <taxon>Polyangiaceae</taxon>
        <taxon>Sorangium</taxon>
    </lineage>
</organism>
<dbReference type="EMBL" id="JAQNDK010000007">
    <property type="protein sequence ID" value="MDC0685948.1"/>
    <property type="molecule type" value="Genomic_DNA"/>
</dbReference>
<evidence type="ECO:0000313" key="4">
    <source>
        <dbReference type="Proteomes" id="UP001217485"/>
    </source>
</evidence>
<comment type="caution">
    <text evidence="2">The sequence shown here is derived from an EMBL/GenBank/DDBJ whole genome shotgun (WGS) entry which is preliminary data.</text>
</comment>
<evidence type="ECO:0000256" key="1">
    <source>
        <dbReference type="SAM" id="MobiDB-lite"/>
    </source>
</evidence>
<gene>
    <name evidence="2" type="ORF">POL72_14885</name>
    <name evidence="3" type="ORF">POL72_50060</name>
</gene>
<evidence type="ECO:0008006" key="5">
    <source>
        <dbReference type="Google" id="ProtNLM"/>
    </source>
</evidence>
<proteinExistence type="predicted"/>